<feature type="compositionally biased region" description="Low complexity" evidence="13">
    <location>
        <begin position="58"/>
        <end position="67"/>
    </location>
</feature>
<dbReference type="SUPFAM" id="SSF53448">
    <property type="entry name" value="Nucleotide-diphospho-sugar transferases"/>
    <property type="match status" value="1"/>
</dbReference>
<keyword evidence="8" id="KW-0472">Membrane</keyword>
<gene>
    <name evidence="16" type="primary">Gxylt2</name>
</gene>
<dbReference type="Gene3D" id="3.90.550.10">
    <property type="entry name" value="Spore Coat Polysaccharide Biosynthesis Protein SpsA, Chain A"/>
    <property type="match status" value="1"/>
</dbReference>
<dbReference type="AlphaFoldDB" id="A0A6P5Q3E8"/>
<comment type="subcellular location">
    <subcellularLocation>
        <location evidence="1">Membrane</location>
        <topology evidence="1">Single-pass type II membrane protein</topology>
    </subcellularLocation>
</comment>
<accession>A0A6P5Q3E8</accession>
<dbReference type="GO" id="GO:0016266">
    <property type="term" value="P:protein O-linked glycosylation via N-acetyl-galactosamine"/>
    <property type="evidence" value="ECO:0007669"/>
    <property type="project" value="Ensembl"/>
</dbReference>
<evidence type="ECO:0000256" key="14">
    <source>
        <dbReference type="SAM" id="SignalP"/>
    </source>
</evidence>
<keyword evidence="4" id="KW-0808">Transferase</keyword>
<dbReference type="GO" id="GO:0016020">
    <property type="term" value="C:membrane"/>
    <property type="evidence" value="ECO:0007669"/>
    <property type="project" value="UniProtKB-SubCell"/>
</dbReference>
<evidence type="ECO:0000256" key="4">
    <source>
        <dbReference type="ARBA" id="ARBA00022679"/>
    </source>
</evidence>
<dbReference type="CDD" id="cd06430">
    <property type="entry name" value="GT8_like_2"/>
    <property type="match status" value="1"/>
</dbReference>
<keyword evidence="5" id="KW-0812">Transmembrane</keyword>
<dbReference type="InterPro" id="IPR051993">
    <property type="entry name" value="Glycosyltransferase_8"/>
</dbReference>
<feature type="region of interest" description="Disordered" evidence="13">
    <location>
        <begin position="31"/>
        <end position="100"/>
    </location>
</feature>
<evidence type="ECO:0000256" key="5">
    <source>
        <dbReference type="ARBA" id="ARBA00022692"/>
    </source>
</evidence>
<proteinExistence type="inferred from homology"/>
<evidence type="ECO:0000256" key="2">
    <source>
        <dbReference type="ARBA" id="ARBA00006351"/>
    </source>
</evidence>
<evidence type="ECO:0000256" key="7">
    <source>
        <dbReference type="ARBA" id="ARBA00022989"/>
    </source>
</evidence>
<dbReference type="GO" id="GO:0140563">
    <property type="term" value="F:UDP-D-xylose:beta-D-glucoside alpha-1,3-D-xylosyltransferase activity"/>
    <property type="evidence" value="ECO:0007669"/>
    <property type="project" value="UniProtKB-EC"/>
</dbReference>
<dbReference type="Proteomes" id="UP000515126">
    <property type="component" value="Chromosome 6"/>
</dbReference>
<reference evidence="16" key="1">
    <citation type="submission" date="2025-08" db="UniProtKB">
        <authorList>
            <consortium name="RefSeq"/>
        </authorList>
    </citation>
    <scope>IDENTIFICATION</scope>
</reference>
<evidence type="ECO:0000256" key="6">
    <source>
        <dbReference type="ARBA" id="ARBA00022968"/>
    </source>
</evidence>
<feature type="compositionally biased region" description="Basic and acidic residues" evidence="13">
    <location>
        <begin position="87"/>
        <end position="100"/>
    </location>
</feature>
<dbReference type="Pfam" id="PF01501">
    <property type="entry name" value="Glyco_transf_8"/>
    <property type="match status" value="1"/>
</dbReference>
<dbReference type="GeneID" id="110296667"/>
<keyword evidence="3" id="KW-0328">Glycosyltransferase</keyword>
<evidence type="ECO:0000313" key="16">
    <source>
        <dbReference type="RefSeq" id="XP_021021049.1"/>
    </source>
</evidence>
<keyword evidence="15" id="KW-1185">Reference proteome</keyword>
<dbReference type="PANTHER" id="PTHR46012">
    <property type="entry name" value="IP22168P"/>
    <property type="match status" value="1"/>
</dbReference>
<dbReference type="FunFam" id="3.90.550.10:FF:000042">
    <property type="entry name" value="Glucoside xylosyltransferase 1"/>
    <property type="match status" value="1"/>
</dbReference>
<sequence>MKLRSKAAALLLLALAVLLLALLSLRARRDPEPPGFPARPEDAPQRRHAPVPTLPSEPRAFPGAAGRRSPRRQPPRLRPRAGRPRAASREKLARRPGETRSLRSVPPELWIHLAVVACGNRLEETLVMLKSAVLFSHRKMRFHIFTEDALKPEFDKQLRQWPDSYTKKFEHRLYPITFSVGNPQEWKKLFKPCAAQRLFLPAILKDVDSLLYVDTDVLFLRPVDDIWKLLRQFNSTQLAAMAPEHEIPKIGWYSRFARHPFYGSAGVNSGVMLMNLTRIRNTQFKNSLIPAGLTWEEMLLPLYQKYKNAITWGDQDLLNIIFYFNPECLYVFPCQWNYRPDHCMYGSNCKDAEREGVSVLHGNRGVYHDDKQPTFRALYEAIRDFPFQDNLFQSMYYPLQLKFLETVHTLCGRIPQVFLKQIEKTMRRAYEKHVIIHMGPNPMS</sequence>
<evidence type="ECO:0000256" key="10">
    <source>
        <dbReference type="ARBA" id="ARBA00037301"/>
    </source>
</evidence>
<evidence type="ECO:0000256" key="12">
    <source>
        <dbReference type="ARBA" id="ARBA00049181"/>
    </source>
</evidence>
<dbReference type="CTD" id="727936"/>
<evidence type="ECO:0000313" key="15">
    <source>
        <dbReference type="Proteomes" id="UP000515126"/>
    </source>
</evidence>
<comment type="function">
    <text evidence="10">Glycosyltransferase which elongates the O-linked glucose attached to EGF-like repeats in the extracellular domain of Notch proteins by catalyzing the addition of xylose.</text>
</comment>
<dbReference type="InterPro" id="IPR029044">
    <property type="entry name" value="Nucleotide-diphossugar_trans"/>
</dbReference>
<keyword evidence="9" id="KW-0325">Glycoprotein</keyword>
<feature type="compositionally biased region" description="Basic residues" evidence="13">
    <location>
        <begin position="68"/>
        <end position="83"/>
    </location>
</feature>
<evidence type="ECO:0000256" key="11">
    <source>
        <dbReference type="ARBA" id="ARBA00038854"/>
    </source>
</evidence>
<keyword evidence="14" id="KW-0732">Signal</keyword>
<feature type="signal peptide" evidence="14">
    <location>
        <begin position="1"/>
        <end position="27"/>
    </location>
</feature>
<evidence type="ECO:0000256" key="13">
    <source>
        <dbReference type="SAM" id="MobiDB-lite"/>
    </source>
</evidence>
<name>A0A6P5Q3E8_MUSCR</name>
<organism evidence="15 16">
    <name type="scientific">Mus caroli</name>
    <name type="common">Ryukyu mouse</name>
    <name type="synonym">Ricefield mouse</name>
    <dbReference type="NCBI Taxonomy" id="10089"/>
    <lineage>
        <taxon>Eukaryota</taxon>
        <taxon>Metazoa</taxon>
        <taxon>Chordata</taxon>
        <taxon>Craniata</taxon>
        <taxon>Vertebrata</taxon>
        <taxon>Euteleostomi</taxon>
        <taxon>Mammalia</taxon>
        <taxon>Eutheria</taxon>
        <taxon>Euarchontoglires</taxon>
        <taxon>Glires</taxon>
        <taxon>Rodentia</taxon>
        <taxon>Myomorpha</taxon>
        <taxon>Muroidea</taxon>
        <taxon>Muridae</taxon>
        <taxon>Murinae</taxon>
        <taxon>Mus</taxon>
        <taxon>Mus</taxon>
    </lineage>
</organism>
<dbReference type="InterPro" id="IPR002495">
    <property type="entry name" value="Glyco_trans_8"/>
</dbReference>
<keyword evidence="6" id="KW-0735">Signal-anchor</keyword>
<protein>
    <recommendedName>
        <fullName evidence="11">UDP-D-xylose:beta-D-glucoside alpha-1,3-D-xylosyltransferase</fullName>
        <ecNumber evidence="11">2.4.2.42</ecNumber>
    </recommendedName>
</protein>
<feature type="chain" id="PRO_5027895180" description="UDP-D-xylose:beta-D-glucoside alpha-1,3-D-xylosyltransferase" evidence="14">
    <location>
        <begin position="28"/>
        <end position="444"/>
    </location>
</feature>
<keyword evidence="7" id="KW-1133">Transmembrane helix</keyword>
<evidence type="ECO:0000256" key="8">
    <source>
        <dbReference type="ARBA" id="ARBA00023136"/>
    </source>
</evidence>
<dbReference type="PANTHER" id="PTHR46012:SF1">
    <property type="entry name" value="GLUCOSIDE XYLOSYLTRANSFERASE 2"/>
    <property type="match status" value="1"/>
</dbReference>
<dbReference type="EC" id="2.4.2.42" evidence="11"/>
<comment type="catalytic activity">
    <reaction evidence="12">
        <text>3-O-(beta-D-glucosyl)-L-seryl-[EGF-like domain protein] + UDP-alpha-D-xylose = 3-O-[alpha-D-xylosyl-(1-&gt;3)-beta-D-glucosyl]-L-seryl-[EGF-like domain protein] + UDP + H(+)</text>
        <dbReference type="Rhea" id="RHEA:56064"/>
        <dbReference type="Rhea" id="RHEA-COMP:14610"/>
        <dbReference type="Rhea" id="RHEA-COMP:14611"/>
        <dbReference type="ChEBI" id="CHEBI:15378"/>
        <dbReference type="ChEBI" id="CHEBI:57632"/>
        <dbReference type="ChEBI" id="CHEBI:58223"/>
        <dbReference type="ChEBI" id="CHEBI:140575"/>
        <dbReference type="ChEBI" id="CHEBI:140576"/>
        <dbReference type="EC" id="2.4.2.42"/>
    </reaction>
</comment>
<dbReference type="RefSeq" id="XP_021021049.1">
    <property type="nucleotide sequence ID" value="XM_021165390.1"/>
</dbReference>
<evidence type="ECO:0000256" key="1">
    <source>
        <dbReference type="ARBA" id="ARBA00004606"/>
    </source>
</evidence>
<evidence type="ECO:0000256" key="3">
    <source>
        <dbReference type="ARBA" id="ARBA00022676"/>
    </source>
</evidence>
<dbReference type="KEGG" id="mcal:110296667"/>
<evidence type="ECO:0000256" key="9">
    <source>
        <dbReference type="ARBA" id="ARBA00023180"/>
    </source>
</evidence>
<comment type="similarity">
    <text evidence="2">Belongs to the glycosyltransferase 8 family.</text>
</comment>